<sequence>MRITDDLDEPELRVFAALPTARGAGLDSVASKAGVTVNEARSVVGALMMKGRATKDTHGWKTTG</sequence>
<dbReference type="AlphaFoldDB" id="D4YPZ3"/>
<evidence type="ECO:0000313" key="1">
    <source>
        <dbReference type="EMBL" id="EFG46688.1"/>
    </source>
</evidence>
<protein>
    <recommendedName>
        <fullName evidence="3">DprA winged helix domain-containing protein</fullName>
    </recommendedName>
</protein>
<gene>
    <name evidence="1" type="ORF">HMPREF0183_2003</name>
</gene>
<comment type="caution">
    <text evidence="1">The sequence shown here is derived from an EMBL/GenBank/DDBJ whole genome shotgun (WGS) entry which is preliminary data.</text>
</comment>
<organism evidence="1 2">
    <name type="scientific">Brevibacterium mcbrellneri ATCC 49030</name>
    <dbReference type="NCBI Taxonomy" id="585530"/>
    <lineage>
        <taxon>Bacteria</taxon>
        <taxon>Bacillati</taxon>
        <taxon>Actinomycetota</taxon>
        <taxon>Actinomycetes</taxon>
        <taxon>Micrococcales</taxon>
        <taxon>Brevibacteriaceae</taxon>
        <taxon>Brevibacterium</taxon>
    </lineage>
</organism>
<dbReference type="EMBL" id="ADNU01000065">
    <property type="protein sequence ID" value="EFG46688.1"/>
    <property type="molecule type" value="Genomic_DNA"/>
</dbReference>
<keyword evidence="2" id="KW-1185">Reference proteome</keyword>
<evidence type="ECO:0008006" key="3">
    <source>
        <dbReference type="Google" id="ProtNLM"/>
    </source>
</evidence>
<proteinExistence type="predicted"/>
<evidence type="ECO:0000313" key="2">
    <source>
        <dbReference type="Proteomes" id="UP000005714"/>
    </source>
</evidence>
<reference evidence="1 2" key="1">
    <citation type="submission" date="2010-04" db="EMBL/GenBank/DDBJ databases">
        <authorList>
            <person name="Qin X."/>
            <person name="Bachman B."/>
            <person name="Battles P."/>
            <person name="Bell A."/>
            <person name="Bess C."/>
            <person name="Bickham C."/>
            <person name="Chaboub L."/>
            <person name="Chen D."/>
            <person name="Coyle M."/>
            <person name="Deiros D.R."/>
            <person name="Dinh H."/>
            <person name="Forbes L."/>
            <person name="Fowler G."/>
            <person name="Francisco L."/>
            <person name="Fu Q."/>
            <person name="Gubbala S."/>
            <person name="Hale W."/>
            <person name="Han Y."/>
            <person name="Hemphill L."/>
            <person name="Highlander S.K."/>
            <person name="Hirani K."/>
            <person name="Hogues M."/>
            <person name="Jackson L."/>
            <person name="Jakkamsetti A."/>
            <person name="Javaid M."/>
            <person name="Jiang H."/>
            <person name="Korchina V."/>
            <person name="Kovar C."/>
            <person name="Lara F."/>
            <person name="Lee S."/>
            <person name="Mata R."/>
            <person name="Mathew T."/>
            <person name="Moen C."/>
            <person name="Morales K."/>
            <person name="Munidasa M."/>
            <person name="Nazareth L."/>
            <person name="Ngo R."/>
            <person name="Nguyen L."/>
            <person name="Okwuonu G."/>
            <person name="Ongeri F."/>
            <person name="Patil S."/>
            <person name="Petrosino J."/>
            <person name="Pham C."/>
            <person name="Pham P."/>
            <person name="Pu L.-L."/>
            <person name="Puazo M."/>
            <person name="Raj R."/>
            <person name="Reid J."/>
            <person name="Rouhana J."/>
            <person name="Saada N."/>
            <person name="Shang Y."/>
            <person name="Simmons D."/>
            <person name="Thornton R."/>
            <person name="Warren J."/>
            <person name="Weissenberger G."/>
            <person name="Zhang J."/>
            <person name="Zhang L."/>
            <person name="Zhou C."/>
            <person name="Zhu D."/>
            <person name="Muzny D."/>
            <person name="Worley K."/>
            <person name="Gibbs R."/>
        </authorList>
    </citation>
    <scope>NUCLEOTIDE SEQUENCE [LARGE SCALE GENOMIC DNA]</scope>
    <source>
        <strain evidence="1 2">ATCC 49030</strain>
    </source>
</reference>
<accession>D4YPZ3</accession>
<dbReference type="Proteomes" id="UP000005714">
    <property type="component" value="Unassembled WGS sequence"/>
</dbReference>
<name>D4YPZ3_9MICO</name>